<keyword evidence="6" id="KW-0804">Transcription</keyword>
<dbReference type="SUPFAM" id="SSF46785">
    <property type="entry name" value="Winged helix' DNA-binding domain"/>
    <property type="match status" value="1"/>
</dbReference>
<accession>A0ABW3D496</accession>
<dbReference type="Pfam" id="PF00392">
    <property type="entry name" value="GntR"/>
    <property type="match status" value="1"/>
</dbReference>
<keyword evidence="3" id="KW-0732">Signal</keyword>
<comment type="similarity">
    <text evidence="1">Belongs to the bacterial solute-binding protein 1 family.</text>
</comment>
<dbReference type="Proteomes" id="UP001597120">
    <property type="component" value="Unassembled WGS sequence"/>
</dbReference>
<reference evidence="9" key="1">
    <citation type="journal article" date="2019" name="Int. J. Syst. Evol. Microbiol.">
        <title>The Global Catalogue of Microorganisms (GCM) 10K type strain sequencing project: providing services to taxonomists for standard genome sequencing and annotation.</title>
        <authorList>
            <consortium name="The Broad Institute Genomics Platform"/>
            <consortium name="The Broad Institute Genome Sequencing Center for Infectious Disease"/>
            <person name="Wu L."/>
            <person name="Ma J."/>
        </authorList>
    </citation>
    <scope>NUCLEOTIDE SEQUENCE [LARGE SCALE GENOMIC DNA]</scope>
    <source>
        <strain evidence="9">CCUG 57263</strain>
    </source>
</reference>
<dbReference type="InterPro" id="IPR036388">
    <property type="entry name" value="WH-like_DNA-bd_sf"/>
</dbReference>
<dbReference type="PANTHER" id="PTHR30061:SF50">
    <property type="entry name" value="MALTOSE_MALTODEXTRIN-BINDING PERIPLASMIC PROTEIN"/>
    <property type="match status" value="1"/>
</dbReference>
<evidence type="ECO:0000256" key="4">
    <source>
        <dbReference type="ARBA" id="ARBA00023015"/>
    </source>
</evidence>
<protein>
    <submittedName>
        <fullName evidence="8">Extracellular solute-binding protein</fullName>
    </submittedName>
</protein>
<keyword evidence="5" id="KW-0238">DNA-binding</keyword>
<keyword evidence="2" id="KW-0813">Transport</keyword>
<keyword evidence="4" id="KW-0805">Transcription regulation</keyword>
<sequence>MTSSKPSRTTFRARLDVMINTLRSDIVSGKLPIGQYLPSERALASEFQLSKNSVRQGLELLVAEGLVEKVPRIGNRVTQPYAGDRITLTFGYYPSVVREADLHGLLDDFHREHPHIRVRPVPLTYGEYDDLSMVYMGNDVLDVLTLNHTDYQRICEKEKLSHLEPLEAEDSEIYPFLSRLFTQDGVSFIRPFLFTPVILCYNRGHFREKQVLEPDSSWTWDDVMQAAVKLSDGKNRYGFYFHLLSDNRWPVFLLQSGEKFERNEDGRYVICHTKLQESMVHCRNLIYHQGIFPTFLSESDADAEQLFISGKVSMIMTTYLSLNHMRHANFDFDVAPLPYMNEARSLLVVIGLAVNRHSKQKEAAKVLVDYLLSYSAQLRIRRNTLSLPAHKRAAEWTGKESLPRPSRFHMYREIIPSFRLVSELNLSLDELATLRNELKWFWSNMEDENSLCRRLESLL</sequence>
<feature type="domain" description="HTH gntR-type" evidence="7">
    <location>
        <begin position="12"/>
        <end position="80"/>
    </location>
</feature>
<dbReference type="Gene3D" id="3.40.190.10">
    <property type="entry name" value="Periplasmic binding protein-like II"/>
    <property type="match status" value="1"/>
</dbReference>
<evidence type="ECO:0000256" key="6">
    <source>
        <dbReference type="ARBA" id="ARBA00023163"/>
    </source>
</evidence>
<evidence type="ECO:0000256" key="1">
    <source>
        <dbReference type="ARBA" id="ARBA00008520"/>
    </source>
</evidence>
<evidence type="ECO:0000313" key="9">
    <source>
        <dbReference type="Proteomes" id="UP001597120"/>
    </source>
</evidence>
<dbReference type="Gene3D" id="1.10.10.10">
    <property type="entry name" value="Winged helix-like DNA-binding domain superfamily/Winged helix DNA-binding domain"/>
    <property type="match status" value="1"/>
</dbReference>
<dbReference type="SUPFAM" id="SSF53850">
    <property type="entry name" value="Periplasmic binding protein-like II"/>
    <property type="match status" value="1"/>
</dbReference>
<evidence type="ECO:0000256" key="3">
    <source>
        <dbReference type="ARBA" id="ARBA00022729"/>
    </source>
</evidence>
<dbReference type="CDD" id="cd07377">
    <property type="entry name" value="WHTH_GntR"/>
    <property type="match status" value="1"/>
</dbReference>
<evidence type="ECO:0000256" key="5">
    <source>
        <dbReference type="ARBA" id="ARBA00023125"/>
    </source>
</evidence>
<dbReference type="InterPro" id="IPR000524">
    <property type="entry name" value="Tscrpt_reg_HTH_GntR"/>
</dbReference>
<comment type="caution">
    <text evidence="8">The sequence shown here is derived from an EMBL/GenBank/DDBJ whole genome shotgun (WGS) entry which is preliminary data.</text>
</comment>
<dbReference type="PANTHER" id="PTHR30061">
    <property type="entry name" value="MALTOSE-BINDING PERIPLASMIC PROTEIN"/>
    <property type="match status" value="1"/>
</dbReference>
<dbReference type="InterPro" id="IPR006059">
    <property type="entry name" value="SBP"/>
</dbReference>
<name>A0ABW3D496_9BACL</name>
<dbReference type="PROSITE" id="PS50949">
    <property type="entry name" value="HTH_GNTR"/>
    <property type="match status" value="1"/>
</dbReference>
<evidence type="ECO:0000259" key="7">
    <source>
        <dbReference type="PROSITE" id="PS50949"/>
    </source>
</evidence>
<gene>
    <name evidence="8" type="ORF">ACFQ03_00960</name>
</gene>
<proteinExistence type="inferred from homology"/>
<dbReference type="EMBL" id="JBHTIU010000002">
    <property type="protein sequence ID" value="MFD0867716.1"/>
    <property type="molecule type" value="Genomic_DNA"/>
</dbReference>
<dbReference type="PRINTS" id="PR00035">
    <property type="entry name" value="HTHGNTR"/>
</dbReference>
<dbReference type="SMART" id="SM00345">
    <property type="entry name" value="HTH_GNTR"/>
    <property type="match status" value="1"/>
</dbReference>
<evidence type="ECO:0000256" key="2">
    <source>
        <dbReference type="ARBA" id="ARBA00022448"/>
    </source>
</evidence>
<organism evidence="8 9">
    <name type="scientific">Paenibacillus residui</name>
    <dbReference type="NCBI Taxonomy" id="629724"/>
    <lineage>
        <taxon>Bacteria</taxon>
        <taxon>Bacillati</taxon>
        <taxon>Bacillota</taxon>
        <taxon>Bacilli</taxon>
        <taxon>Bacillales</taxon>
        <taxon>Paenibacillaceae</taxon>
        <taxon>Paenibacillus</taxon>
    </lineage>
</organism>
<dbReference type="RefSeq" id="WP_379285519.1">
    <property type="nucleotide sequence ID" value="NZ_JBHTIU010000002.1"/>
</dbReference>
<dbReference type="Pfam" id="PF01547">
    <property type="entry name" value="SBP_bac_1"/>
    <property type="match status" value="1"/>
</dbReference>
<evidence type="ECO:0000313" key="8">
    <source>
        <dbReference type="EMBL" id="MFD0867716.1"/>
    </source>
</evidence>
<keyword evidence="9" id="KW-1185">Reference proteome</keyword>
<dbReference type="InterPro" id="IPR036390">
    <property type="entry name" value="WH_DNA-bd_sf"/>
</dbReference>